<dbReference type="GO" id="GO:0044341">
    <property type="term" value="P:sodium-dependent phosphate transport"/>
    <property type="evidence" value="ECO:0007669"/>
    <property type="project" value="InterPro"/>
</dbReference>
<dbReference type="NCBIfam" id="NF037997">
    <property type="entry name" value="Na_Pi_symport"/>
    <property type="match status" value="1"/>
</dbReference>
<evidence type="ECO:0000256" key="5">
    <source>
        <dbReference type="ARBA" id="ARBA00023136"/>
    </source>
</evidence>
<feature type="transmembrane region" description="Helical" evidence="6">
    <location>
        <begin position="118"/>
        <end position="143"/>
    </location>
</feature>
<evidence type="ECO:0000313" key="7">
    <source>
        <dbReference type="EMBL" id="NMG03412.1"/>
    </source>
</evidence>
<feature type="transmembrane region" description="Helical" evidence="6">
    <location>
        <begin position="185"/>
        <end position="208"/>
    </location>
</feature>
<evidence type="ECO:0000256" key="6">
    <source>
        <dbReference type="SAM" id="Phobius"/>
    </source>
</evidence>
<feature type="transmembrane region" description="Helical" evidence="6">
    <location>
        <begin position="155"/>
        <end position="173"/>
    </location>
</feature>
<feature type="transmembrane region" description="Helical" evidence="6">
    <location>
        <begin position="237"/>
        <end position="256"/>
    </location>
</feature>
<keyword evidence="8" id="KW-1185">Reference proteome</keyword>
<gene>
    <name evidence="7" type="ORF">GPA21_10575</name>
</gene>
<keyword evidence="2" id="KW-1003">Cell membrane</keyword>
<evidence type="ECO:0000256" key="2">
    <source>
        <dbReference type="ARBA" id="ARBA00022475"/>
    </source>
</evidence>
<feature type="transmembrane region" description="Helical" evidence="6">
    <location>
        <begin position="313"/>
        <end position="333"/>
    </location>
</feature>
<dbReference type="AlphaFoldDB" id="A0A972JBF7"/>
<comment type="caution">
    <text evidence="7">The sequence shown here is derived from an EMBL/GenBank/DDBJ whole genome shotgun (WGS) entry which is preliminary data.</text>
</comment>
<dbReference type="Proteomes" id="UP000599523">
    <property type="component" value="Unassembled WGS sequence"/>
</dbReference>
<dbReference type="PANTHER" id="PTHR10010:SF46">
    <property type="entry name" value="SODIUM-DEPENDENT PHOSPHATE TRANSPORT PROTEIN 2B"/>
    <property type="match status" value="1"/>
</dbReference>
<dbReference type="RefSeq" id="WP_168988161.1">
    <property type="nucleotide sequence ID" value="NZ_CAWPHM010000281.1"/>
</dbReference>
<keyword evidence="4 6" id="KW-1133">Transmembrane helix</keyword>
<keyword evidence="5 6" id="KW-0472">Membrane</keyword>
<comment type="subcellular location">
    <subcellularLocation>
        <location evidence="1">Cell membrane</location>
        <topology evidence="1">Multi-pass membrane protein</topology>
    </subcellularLocation>
</comment>
<proteinExistence type="predicted"/>
<evidence type="ECO:0000256" key="1">
    <source>
        <dbReference type="ARBA" id="ARBA00004651"/>
    </source>
</evidence>
<feature type="transmembrane region" description="Helical" evidence="6">
    <location>
        <begin position="12"/>
        <end position="37"/>
    </location>
</feature>
<dbReference type="GO" id="GO:0005886">
    <property type="term" value="C:plasma membrane"/>
    <property type="evidence" value="ECO:0007669"/>
    <property type="project" value="UniProtKB-SubCell"/>
</dbReference>
<name>A0A972JBF7_9RHOO</name>
<dbReference type="EMBL" id="WTVM01000055">
    <property type="protein sequence ID" value="NMG03412.1"/>
    <property type="molecule type" value="Genomic_DNA"/>
</dbReference>
<feature type="transmembrane region" description="Helical" evidence="6">
    <location>
        <begin position="84"/>
        <end position="112"/>
    </location>
</feature>
<evidence type="ECO:0000313" key="8">
    <source>
        <dbReference type="Proteomes" id="UP000599523"/>
    </source>
</evidence>
<accession>A0A972JBF7</accession>
<sequence length="605" mass="65214">MTRKQLFVPTVLLGLAIVLWFASDYMEIAVGVAFFLFGMHCLEEGFKVFTGGTLERVLRRSTDRLWKCLLFGTASTTVMQSSTLVSLITISFVSAEMIALAAGIGIIMGANIGTTTGAWLIAGLGLRVNIAAYAMPMLVFGVVMLMQNAKGVKGAGYLLMGAGFLFFGIHYMKEGFDTFQGAMDLSAYSMSGLAGVLMFTLIGMLMTVIMQSSHASLLIIITALAAGQVSYENALAMAIGANLGSAITTALGGLAANIGGRRLAAAHVIFNVISAAVAITFIGQLSWLVGWLASLIGIRPDDYLLQLALFHTIFNVLGVVILVPVVGVLASALERWIKPAPQSSEQPLYLYADALETPETAVTAVRKEVQHLFDNASGLIAHGISLKRSTIDSDASLQEAIAATRRHFPLDIEAAYEEKIKSLHSEIVGFIASARSQKNLEAVSDELYALRQASRDVAEAVKGMKHLHTNLVQYGLSENTAVRAKYDAIRLRLGKLLRQLRQLMQGETGELPALEVDAARVDLHKTSRKMLDELDELIRSHKLRPAIATSIMNDENYLMQIASNLLDAAQVVLAGGAVDLKDGLSLDRIELKELASQQEATGRPK</sequence>
<feature type="transmembrane region" description="Helical" evidence="6">
    <location>
        <begin position="215"/>
        <end position="231"/>
    </location>
</feature>
<keyword evidence="3 6" id="KW-0812">Transmembrane</keyword>
<organism evidence="7 8">
    <name type="scientific">Azoarcus taiwanensis</name>
    <dbReference type="NCBI Taxonomy" id="666964"/>
    <lineage>
        <taxon>Bacteria</taxon>
        <taxon>Pseudomonadati</taxon>
        <taxon>Pseudomonadota</taxon>
        <taxon>Betaproteobacteria</taxon>
        <taxon>Rhodocyclales</taxon>
        <taxon>Zoogloeaceae</taxon>
        <taxon>Azoarcus</taxon>
    </lineage>
</organism>
<protein>
    <submittedName>
        <fullName evidence="7">Na/Pi cotransporter family protein</fullName>
    </submittedName>
</protein>
<evidence type="ECO:0000256" key="4">
    <source>
        <dbReference type="ARBA" id="ARBA00022989"/>
    </source>
</evidence>
<evidence type="ECO:0000256" key="3">
    <source>
        <dbReference type="ARBA" id="ARBA00022692"/>
    </source>
</evidence>
<reference evidence="7" key="1">
    <citation type="submission" date="2019-12" db="EMBL/GenBank/DDBJ databases">
        <title>Comparative genomics gives insights into the taxonomy of the Azoarcus-Aromatoleum group and reveals separate origins of nif in the plant-associated Azoarcus and non-plant-associated Aromatoleum sub-groups.</title>
        <authorList>
            <person name="Lafos M."/>
            <person name="Maluk M."/>
            <person name="Batista M."/>
            <person name="Junghare M."/>
            <person name="Carmona M."/>
            <person name="Faoro H."/>
            <person name="Cruz L.M."/>
            <person name="Battistoni F."/>
            <person name="De Souza E."/>
            <person name="Pedrosa F."/>
            <person name="Chen W.-M."/>
            <person name="Poole P.S."/>
            <person name="Dixon R.A."/>
            <person name="James E.K."/>
        </authorList>
    </citation>
    <scope>NUCLEOTIDE SEQUENCE</scope>
    <source>
        <strain evidence="7">NSC3</strain>
    </source>
</reference>
<dbReference type="InterPro" id="IPR003841">
    <property type="entry name" value="Na/Pi_transpt"/>
</dbReference>
<feature type="transmembrane region" description="Helical" evidence="6">
    <location>
        <begin position="268"/>
        <end position="293"/>
    </location>
</feature>
<dbReference type="Pfam" id="PF02690">
    <property type="entry name" value="Na_Pi_cotrans"/>
    <property type="match status" value="2"/>
</dbReference>
<dbReference type="PANTHER" id="PTHR10010">
    <property type="entry name" value="SOLUTE CARRIER FAMILY 34 SODIUM PHOSPHATE , MEMBER 2-RELATED"/>
    <property type="match status" value="1"/>
</dbReference>
<dbReference type="GO" id="GO:0005436">
    <property type="term" value="F:sodium:phosphate symporter activity"/>
    <property type="evidence" value="ECO:0007669"/>
    <property type="project" value="InterPro"/>
</dbReference>